<dbReference type="GO" id="GO:0004360">
    <property type="term" value="F:glutamine-fructose-6-phosphate transaminase (isomerizing) activity"/>
    <property type="evidence" value="ECO:0007669"/>
    <property type="project" value="TreeGrafter"/>
</dbReference>
<sequence>MNPATVINALLGQHFPDDRPLKQIALVACGGSLVDMYPAHYFLNRESIQLRSYMMTANEFVHAPPKTLGSQTLTIICSHGGNTPESVAAARLAKQNGSITITLTHNPEAELLKWSDSNVLYEWGDDSQVINNPMAQILCYCVEALQQTEGFKGYDAFMQGLEQIDAIIAAACEKNQTACLSFARRYQHEKLFYILSSGASYGHAYGFAICSLMEMQWLNAASIHSGEYFHGPFEVTDAQTPWIVMVNEGQTRALDLRVTEFLPRYAEKIEVVDARALGLSAIDPAVVDYFNPVLFYSVMCGYRAALADIRQHPLETRRYMGKTHY</sequence>
<dbReference type="EMBL" id="JPKR02000001">
    <property type="protein sequence ID" value="KGD76791.1"/>
    <property type="molecule type" value="Genomic_DNA"/>
</dbReference>
<dbReference type="Gene3D" id="3.40.50.10490">
    <property type="entry name" value="Glucose-6-phosphate isomerase like protein, domain 1"/>
    <property type="match status" value="1"/>
</dbReference>
<dbReference type="CDD" id="cd05009">
    <property type="entry name" value="SIS_GlmS_GlmD_2"/>
    <property type="match status" value="1"/>
</dbReference>
<evidence type="ECO:0000259" key="1">
    <source>
        <dbReference type="PROSITE" id="PS51464"/>
    </source>
</evidence>
<protein>
    <submittedName>
        <fullName evidence="2">Phosphosugar isomerase</fullName>
    </submittedName>
</protein>
<dbReference type="PIRSF" id="PIRSF009290">
    <property type="entry name" value="FrlB"/>
    <property type="match status" value="1"/>
</dbReference>
<dbReference type="Pfam" id="PF01380">
    <property type="entry name" value="SIS"/>
    <property type="match status" value="1"/>
</dbReference>
<comment type="caution">
    <text evidence="2">The sequence shown here is derived from an EMBL/GenBank/DDBJ whole genome shotgun (WGS) entry which is preliminary data.</text>
</comment>
<dbReference type="InterPro" id="IPR046348">
    <property type="entry name" value="SIS_dom_sf"/>
</dbReference>
<organism evidence="2 3">
    <name type="scientific">Tatumella morbirosei</name>
    <dbReference type="NCBI Taxonomy" id="642227"/>
    <lineage>
        <taxon>Bacteria</taxon>
        <taxon>Pseudomonadati</taxon>
        <taxon>Pseudomonadota</taxon>
        <taxon>Gammaproteobacteria</taxon>
        <taxon>Enterobacterales</taxon>
        <taxon>Erwiniaceae</taxon>
        <taxon>Tatumella</taxon>
    </lineage>
</organism>
<accession>A0A095TIW7</accession>
<dbReference type="eggNOG" id="COG2222">
    <property type="taxonomic scope" value="Bacteria"/>
</dbReference>
<dbReference type="Proteomes" id="UP000029577">
    <property type="component" value="Unassembled WGS sequence"/>
</dbReference>
<dbReference type="GO" id="GO:0097367">
    <property type="term" value="F:carbohydrate derivative binding"/>
    <property type="evidence" value="ECO:0007669"/>
    <property type="project" value="InterPro"/>
</dbReference>
<dbReference type="CDD" id="cd05710">
    <property type="entry name" value="SIS_1"/>
    <property type="match status" value="1"/>
</dbReference>
<dbReference type="RefSeq" id="WP_038017264.1">
    <property type="nucleotide sequence ID" value="NZ_JPKR02000001.1"/>
</dbReference>
<feature type="domain" description="SIS" evidence="1">
    <location>
        <begin position="6"/>
        <end position="156"/>
    </location>
</feature>
<keyword evidence="3" id="KW-1185">Reference proteome</keyword>
<dbReference type="GO" id="GO:0016853">
    <property type="term" value="F:isomerase activity"/>
    <property type="evidence" value="ECO:0007669"/>
    <property type="project" value="UniProtKB-KW"/>
</dbReference>
<dbReference type="PROSITE" id="PS51464">
    <property type="entry name" value="SIS"/>
    <property type="match status" value="1"/>
</dbReference>
<dbReference type="InterPro" id="IPR035490">
    <property type="entry name" value="GlmS/FrlB_SIS"/>
</dbReference>
<dbReference type="InterPro" id="IPR035488">
    <property type="entry name" value="FrlB_SIS"/>
</dbReference>
<dbReference type="OrthoDB" id="9782098at2"/>
<gene>
    <name evidence="2" type="ORF">HA49_04745</name>
</gene>
<reference evidence="2" key="1">
    <citation type="submission" date="2014-12" db="EMBL/GenBank/DDBJ databases">
        <title>The draft genome of the Tatumella morbirosei type strain, LMG23360T isolated from pineapple rot.</title>
        <authorList>
            <person name="Smits T.H."/>
            <person name="Palmer M."/>
            <person name="Venter S.N."/>
            <person name="Duffy B."/>
            <person name="Steenkamp E.T."/>
            <person name="Chan W.Y."/>
            <person name="Coutinho T.A."/>
            <person name="Coetzee M.P."/>
            <person name="De Maayer P."/>
        </authorList>
    </citation>
    <scope>NUCLEOTIDE SEQUENCE [LARGE SCALE GENOMIC DNA]</scope>
    <source>
        <strain evidence="2">LMG 23360</strain>
    </source>
</reference>
<evidence type="ECO:0000313" key="3">
    <source>
        <dbReference type="Proteomes" id="UP000029577"/>
    </source>
</evidence>
<dbReference type="Gene3D" id="1.10.10.2240">
    <property type="match status" value="1"/>
</dbReference>
<dbReference type="Gene3D" id="3.40.50.12570">
    <property type="match status" value="1"/>
</dbReference>
<proteinExistence type="predicted"/>
<dbReference type="SUPFAM" id="SSF53697">
    <property type="entry name" value="SIS domain"/>
    <property type="match status" value="1"/>
</dbReference>
<evidence type="ECO:0000313" key="2">
    <source>
        <dbReference type="EMBL" id="KGD76791.1"/>
    </source>
</evidence>
<dbReference type="InterPro" id="IPR024713">
    <property type="entry name" value="Fructosamine_deglycase_FrlB"/>
</dbReference>
<dbReference type="AlphaFoldDB" id="A0A095TIW7"/>
<name>A0A095TIW7_9GAMM</name>
<dbReference type="STRING" id="642227.HA49_04745"/>
<dbReference type="PANTHER" id="PTHR10937:SF14">
    <property type="entry name" value="FRUCTOSELYSINE 6-PHOSPHATE DEGLYCASE"/>
    <property type="match status" value="1"/>
</dbReference>
<dbReference type="InterPro" id="IPR001347">
    <property type="entry name" value="SIS_dom"/>
</dbReference>
<keyword evidence="2" id="KW-0413">Isomerase</keyword>
<dbReference type="GO" id="GO:0006002">
    <property type="term" value="P:fructose 6-phosphate metabolic process"/>
    <property type="evidence" value="ECO:0007669"/>
    <property type="project" value="TreeGrafter"/>
</dbReference>
<dbReference type="GO" id="GO:0006047">
    <property type="term" value="P:UDP-N-acetylglucosamine metabolic process"/>
    <property type="evidence" value="ECO:0007669"/>
    <property type="project" value="TreeGrafter"/>
</dbReference>
<dbReference type="PANTHER" id="PTHR10937">
    <property type="entry name" value="GLUCOSAMINE--FRUCTOSE-6-PHOSPHATE AMINOTRANSFERASE, ISOMERIZING"/>
    <property type="match status" value="1"/>
</dbReference>
<dbReference type="GO" id="GO:0006487">
    <property type="term" value="P:protein N-linked glycosylation"/>
    <property type="evidence" value="ECO:0007669"/>
    <property type="project" value="TreeGrafter"/>
</dbReference>